<evidence type="ECO:0000256" key="1">
    <source>
        <dbReference type="ARBA" id="ARBA00023268"/>
    </source>
</evidence>
<dbReference type="GO" id="GO:0003824">
    <property type="term" value="F:catalytic activity"/>
    <property type="evidence" value="ECO:0007669"/>
    <property type="project" value="UniProtKB-KW"/>
</dbReference>
<evidence type="ECO:0000313" key="3">
    <source>
        <dbReference type="EMBL" id="KII67753.1"/>
    </source>
</evidence>
<dbReference type="InterPro" id="IPR041577">
    <property type="entry name" value="RT_RNaseH_2"/>
</dbReference>
<dbReference type="InterPro" id="IPR050951">
    <property type="entry name" value="Retrovirus_Pol_polyprotein"/>
</dbReference>
<evidence type="ECO:0000313" key="4">
    <source>
        <dbReference type="Proteomes" id="UP000031668"/>
    </source>
</evidence>
<dbReference type="Pfam" id="PF17919">
    <property type="entry name" value="RT_RNaseH_2"/>
    <property type="match status" value="1"/>
</dbReference>
<dbReference type="EMBL" id="JWZT01003098">
    <property type="protein sequence ID" value="KII67753.1"/>
    <property type="molecule type" value="Genomic_DNA"/>
</dbReference>
<dbReference type="Gene3D" id="3.30.70.270">
    <property type="match status" value="1"/>
</dbReference>
<dbReference type="SUPFAM" id="SSF56672">
    <property type="entry name" value="DNA/RNA polymerases"/>
    <property type="match status" value="1"/>
</dbReference>
<dbReference type="Proteomes" id="UP000031668">
    <property type="component" value="Unassembled WGS sequence"/>
</dbReference>
<reference evidence="3 4" key="1">
    <citation type="journal article" date="2014" name="Genome Biol. Evol.">
        <title>The genome of the myxosporean Thelohanellus kitauei shows adaptations to nutrient acquisition within its fish host.</title>
        <authorList>
            <person name="Yang Y."/>
            <person name="Xiong J."/>
            <person name="Zhou Z."/>
            <person name="Huo F."/>
            <person name="Miao W."/>
            <person name="Ran C."/>
            <person name="Liu Y."/>
            <person name="Zhang J."/>
            <person name="Feng J."/>
            <person name="Wang M."/>
            <person name="Wang M."/>
            <person name="Wang L."/>
            <person name="Yao B."/>
        </authorList>
    </citation>
    <scope>NUCLEOTIDE SEQUENCE [LARGE SCALE GENOMIC DNA]</scope>
    <source>
        <strain evidence="3">Wuqing</strain>
    </source>
</reference>
<dbReference type="OrthoDB" id="10068564at2759"/>
<dbReference type="InterPro" id="IPR043128">
    <property type="entry name" value="Rev_trsase/Diguanyl_cyclase"/>
</dbReference>
<evidence type="ECO:0000259" key="2">
    <source>
        <dbReference type="Pfam" id="PF17919"/>
    </source>
</evidence>
<feature type="domain" description="Reverse transcriptase/retrotransposon-derived protein RNase H-like" evidence="2">
    <location>
        <begin position="65"/>
        <end position="141"/>
    </location>
</feature>
<dbReference type="PANTHER" id="PTHR37984">
    <property type="entry name" value="PROTEIN CBG26694"/>
    <property type="match status" value="1"/>
</dbReference>
<dbReference type="AlphaFoldDB" id="A0A0C2JEU6"/>
<comment type="caution">
    <text evidence="3">The sequence shown here is derived from an EMBL/GenBank/DDBJ whole genome shotgun (WGS) entry which is preliminary data.</text>
</comment>
<proteinExistence type="predicted"/>
<gene>
    <name evidence="3" type="ORF">RF11_12608</name>
</gene>
<protein>
    <submittedName>
        <fullName evidence="3">Retrovirus-related Pol polyprotein</fullName>
    </submittedName>
</protein>
<dbReference type="InterPro" id="IPR043502">
    <property type="entry name" value="DNA/RNA_pol_sf"/>
</dbReference>
<dbReference type="PANTHER" id="PTHR37984:SF5">
    <property type="entry name" value="PROTEIN NYNRIN-LIKE"/>
    <property type="match status" value="1"/>
</dbReference>
<organism evidence="3 4">
    <name type="scientific">Thelohanellus kitauei</name>
    <name type="common">Myxosporean</name>
    <dbReference type="NCBI Taxonomy" id="669202"/>
    <lineage>
        <taxon>Eukaryota</taxon>
        <taxon>Metazoa</taxon>
        <taxon>Cnidaria</taxon>
        <taxon>Myxozoa</taxon>
        <taxon>Myxosporea</taxon>
        <taxon>Bivalvulida</taxon>
        <taxon>Platysporina</taxon>
        <taxon>Myxobolidae</taxon>
        <taxon>Thelohanellus</taxon>
    </lineage>
</organism>
<dbReference type="FunFam" id="3.30.70.270:FF:000020">
    <property type="entry name" value="Transposon Tf2-6 polyprotein-like Protein"/>
    <property type="match status" value="1"/>
</dbReference>
<keyword evidence="4" id="KW-1185">Reference proteome</keyword>
<accession>A0A0C2JEU6</accession>
<sequence>MIWEEGVKSDPNKTACISKRVTLQNVKDIQKFLDFVYYYKHFIKNLCELEEPLRALTRKNNKFEWSKKQQTFFETLKDSLIGHEILTHPDFTEEFIFDCYASATGLEIVLSQYGDKKNLKVIRYSSSLLTQVERRYSATKK</sequence>
<name>A0A0C2JEU6_THEKT</name>
<keyword evidence="1" id="KW-0511">Multifunctional enzyme</keyword>